<dbReference type="eggNOG" id="COG4114">
    <property type="taxonomic scope" value="Bacteria"/>
</dbReference>
<comment type="caution">
    <text evidence="1">The sequence shown here is derived from an EMBL/GenBank/DDBJ whole genome shotgun (WGS) entry which is preliminary data.</text>
</comment>
<dbReference type="EMBL" id="AVBF01000112">
    <property type="protein sequence ID" value="KGP70818.1"/>
    <property type="molecule type" value="Genomic_DNA"/>
</dbReference>
<reference evidence="1 2" key="1">
    <citation type="journal article" date="2015" name="Stand. Genomic Sci.">
        <title>High quality draft genome sequence of the moderately halophilic bacterium Pontibacillus yanchengensis Y32(T) and comparison among Pontibacillus genomes.</title>
        <authorList>
            <person name="Huang J."/>
            <person name="Qiao Z.X."/>
            <person name="Tang J.W."/>
            <person name="Wang G."/>
        </authorList>
    </citation>
    <scope>NUCLEOTIDE SEQUENCE [LARGE SCALE GENOMIC DNA]</scope>
    <source>
        <strain evidence="1 2">Y32</strain>
    </source>
</reference>
<gene>
    <name evidence="1" type="ORF">N782_04190</name>
</gene>
<dbReference type="STRING" id="1385514.N782_04190"/>
<evidence type="ECO:0000313" key="1">
    <source>
        <dbReference type="EMBL" id="KGP70818.1"/>
    </source>
</evidence>
<dbReference type="RefSeq" id="WP_036824735.1">
    <property type="nucleotide sequence ID" value="NZ_AVBF01000112.1"/>
</dbReference>
<proteinExistence type="predicted"/>
<evidence type="ECO:0000313" key="2">
    <source>
        <dbReference type="Proteomes" id="UP000030147"/>
    </source>
</evidence>
<keyword evidence="2" id="KW-1185">Reference proteome</keyword>
<sequence>MTEALTQDEIQRLDDHFRYYNPQAYSHWTQYEVIPFSKLETKEDMKEVLDHLHTFLQSEDYVATASIFTKRFAYYIVTGILVPMSAFDKAPVLDKDRLKLIRVDEDKNWFPKLEGNHEHVTSPGNGSREEWVHDIAEETFANVVRPIFVNVQQVSKLPMKTMWENLAIYIFWFYELFYPEFTTENHHRIQQDFHYLVQSLEGDAFGEKRNPLTYFQRQDCLKNGTRMRKFCCMTYKLNEQSNYCRTCPNSP</sequence>
<dbReference type="OrthoDB" id="5870636at2"/>
<dbReference type="AlphaFoldDB" id="A0A0A2T8U0"/>
<protein>
    <submittedName>
        <fullName evidence="1">Uncharacterized protein</fullName>
    </submittedName>
</protein>
<name>A0A0A2T8U0_9BACI</name>
<organism evidence="1 2">
    <name type="scientific">Pontibacillus yanchengensis Y32</name>
    <dbReference type="NCBI Taxonomy" id="1385514"/>
    <lineage>
        <taxon>Bacteria</taxon>
        <taxon>Bacillati</taxon>
        <taxon>Bacillota</taxon>
        <taxon>Bacilli</taxon>
        <taxon>Bacillales</taxon>
        <taxon>Bacillaceae</taxon>
        <taxon>Pontibacillus</taxon>
    </lineage>
</organism>
<accession>A0A0A2T8U0</accession>
<dbReference type="Proteomes" id="UP000030147">
    <property type="component" value="Unassembled WGS sequence"/>
</dbReference>